<sequence length="107" mass="11414">MSEFIEAAKVSEIADPSSLLVEVDEQLVVLIHAAGHYYALDDVCTHDGGPLSEGPLDATEGSIACPRHGAKFDIKTGAALTMPATKPTRSHEVKVEGEQILVRLCED</sequence>
<protein>
    <submittedName>
        <fullName evidence="6">Naphthalene 1,2-dioxygenase system ferredoxin subunit</fullName>
    </submittedName>
</protein>
<organism evidence="6 7">
    <name type="scientific">Bythopirellula goksoeyrii</name>
    <dbReference type="NCBI Taxonomy" id="1400387"/>
    <lineage>
        <taxon>Bacteria</taxon>
        <taxon>Pseudomonadati</taxon>
        <taxon>Planctomycetota</taxon>
        <taxon>Planctomycetia</taxon>
        <taxon>Pirellulales</taxon>
        <taxon>Lacipirellulaceae</taxon>
        <taxon>Bythopirellula</taxon>
    </lineage>
</organism>
<dbReference type="GO" id="GO:0046872">
    <property type="term" value="F:metal ion binding"/>
    <property type="evidence" value="ECO:0007669"/>
    <property type="project" value="UniProtKB-KW"/>
</dbReference>
<dbReference type="CDD" id="cd03528">
    <property type="entry name" value="Rieske_RO_ferredoxin"/>
    <property type="match status" value="1"/>
</dbReference>
<dbReference type="PROSITE" id="PS51296">
    <property type="entry name" value="RIESKE"/>
    <property type="match status" value="1"/>
</dbReference>
<keyword evidence="6" id="KW-0560">Oxidoreductase</keyword>
<keyword evidence="2" id="KW-0479">Metal-binding</keyword>
<dbReference type="KEGG" id="bgok:Pr1d_28540"/>
<dbReference type="InterPro" id="IPR017941">
    <property type="entry name" value="Rieske_2Fe-2S"/>
</dbReference>
<evidence type="ECO:0000256" key="3">
    <source>
        <dbReference type="ARBA" id="ARBA00023004"/>
    </source>
</evidence>
<proteinExistence type="predicted"/>
<dbReference type="Pfam" id="PF00355">
    <property type="entry name" value="Rieske"/>
    <property type="match status" value="1"/>
</dbReference>
<evidence type="ECO:0000256" key="2">
    <source>
        <dbReference type="ARBA" id="ARBA00022723"/>
    </source>
</evidence>
<keyword evidence="6" id="KW-0223">Dioxygenase</keyword>
<keyword evidence="4" id="KW-0411">Iron-sulfur</keyword>
<dbReference type="OrthoDB" id="9795104at2"/>
<dbReference type="EMBL" id="CP042913">
    <property type="protein sequence ID" value="QEG35553.1"/>
    <property type="molecule type" value="Genomic_DNA"/>
</dbReference>
<keyword evidence="7" id="KW-1185">Reference proteome</keyword>
<dbReference type="RefSeq" id="WP_148074054.1">
    <property type="nucleotide sequence ID" value="NZ_CP042913.1"/>
</dbReference>
<feature type="domain" description="Rieske" evidence="5">
    <location>
        <begin position="5"/>
        <end position="102"/>
    </location>
</feature>
<dbReference type="Proteomes" id="UP000323917">
    <property type="component" value="Chromosome"/>
</dbReference>
<dbReference type="PANTHER" id="PTHR21496">
    <property type="entry name" value="FERREDOXIN-RELATED"/>
    <property type="match status" value="1"/>
</dbReference>
<keyword evidence="1" id="KW-0001">2Fe-2S</keyword>
<evidence type="ECO:0000256" key="4">
    <source>
        <dbReference type="ARBA" id="ARBA00023014"/>
    </source>
</evidence>
<keyword evidence="3" id="KW-0408">Iron</keyword>
<dbReference type="GO" id="GO:0051537">
    <property type="term" value="F:2 iron, 2 sulfur cluster binding"/>
    <property type="evidence" value="ECO:0007669"/>
    <property type="project" value="UniProtKB-KW"/>
</dbReference>
<dbReference type="AlphaFoldDB" id="A0A5B9QNI2"/>
<reference evidence="6 7" key="1">
    <citation type="submission" date="2019-08" db="EMBL/GenBank/DDBJ databases">
        <title>Deep-cultivation of Planctomycetes and their phenomic and genomic characterization uncovers novel biology.</title>
        <authorList>
            <person name="Wiegand S."/>
            <person name="Jogler M."/>
            <person name="Boedeker C."/>
            <person name="Pinto D."/>
            <person name="Vollmers J."/>
            <person name="Rivas-Marin E."/>
            <person name="Kohn T."/>
            <person name="Peeters S.H."/>
            <person name="Heuer A."/>
            <person name="Rast P."/>
            <person name="Oberbeckmann S."/>
            <person name="Bunk B."/>
            <person name="Jeske O."/>
            <person name="Meyerdierks A."/>
            <person name="Storesund J.E."/>
            <person name="Kallscheuer N."/>
            <person name="Luecker S."/>
            <person name="Lage O.M."/>
            <person name="Pohl T."/>
            <person name="Merkel B.J."/>
            <person name="Hornburger P."/>
            <person name="Mueller R.-W."/>
            <person name="Bruemmer F."/>
            <person name="Labrenz M."/>
            <person name="Spormann A.M."/>
            <person name="Op den Camp H."/>
            <person name="Overmann J."/>
            <person name="Amann R."/>
            <person name="Jetten M.S.M."/>
            <person name="Mascher T."/>
            <person name="Medema M.H."/>
            <person name="Devos D.P."/>
            <person name="Kaster A.-K."/>
            <person name="Ovreas L."/>
            <person name="Rohde M."/>
            <person name="Galperin M.Y."/>
            <person name="Jogler C."/>
        </authorList>
    </citation>
    <scope>NUCLEOTIDE SEQUENCE [LARGE SCALE GENOMIC DNA]</scope>
    <source>
        <strain evidence="6 7">Pr1d</strain>
    </source>
</reference>
<evidence type="ECO:0000256" key="1">
    <source>
        <dbReference type="ARBA" id="ARBA00022714"/>
    </source>
</evidence>
<evidence type="ECO:0000313" key="6">
    <source>
        <dbReference type="EMBL" id="QEG35553.1"/>
    </source>
</evidence>
<accession>A0A5B9QNI2</accession>
<dbReference type="Gene3D" id="2.102.10.10">
    <property type="entry name" value="Rieske [2Fe-2S] iron-sulphur domain"/>
    <property type="match status" value="1"/>
</dbReference>
<name>A0A5B9QNI2_9BACT</name>
<evidence type="ECO:0000313" key="7">
    <source>
        <dbReference type="Proteomes" id="UP000323917"/>
    </source>
</evidence>
<dbReference type="SUPFAM" id="SSF50022">
    <property type="entry name" value="ISP domain"/>
    <property type="match status" value="1"/>
</dbReference>
<dbReference type="PANTHER" id="PTHR21496:SF23">
    <property type="entry name" value="3-PHENYLPROPIONATE_CINNAMIC ACID DIOXYGENASE FERREDOXIN SUBUNIT"/>
    <property type="match status" value="1"/>
</dbReference>
<dbReference type="InterPro" id="IPR036922">
    <property type="entry name" value="Rieske_2Fe-2S_sf"/>
</dbReference>
<gene>
    <name evidence="6" type="primary">ndoA</name>
    <name evidence="6" type="ORF">Pr1d_28540</name>
</gene>
<evidence type="ECO:0000259" key="5">
    <source>
        <dbReference type="PROSITE" id="PS51296"/>
    </source>
</evidence>
<dbReference type="GO" id="GO:0051213">
    <property type="term" value="F:dioxygenase activity"/>
    <property type="evidence" value="ECO:0007669"/>
    <property type="project" value="UniProtKB-KW"/>
</dbReference>